<protein>
    <submittedName>
        <fullName evidence="1">Uncharacterized protein</fullName>
    </submittedName>
</protein>
<dbReference type="InParanoid" id="B2VZH9"/>
<dbReference type="HOGENOM" id="CLU_2074337_0_0_1"/>
<proteinExistence type="predicted"/>
<accession>B2VZH9</accession>
<sequence>MPVSCRTPTILQASNAASLTNTVPRIPKKLRGSSSDRKRTSTTARPWFSAQRPDMCLGFHHVGLQHRIDMPTDGTTASYHSKKMCRLMLHEVEHWNKRVFNWTTQLAWPQYLRGGQGC</sequence>
<organism evidence="1 2">
    <name type="scientific">Pyrenophora tritici-repentis (strain Pt-1C-BFP)</name>
    <name type="common">Wheat tan spot fungus</name>
    <name type="synonym">Drechslera tritici-repentis</name>
    <dbReference type="NCBI Taxonomy" id="426418"/>
    <lineage>
        <taxon>Eukaryota</taxon>
        <taxon>Fungi</taxon>
        <taxon>Dikarya</taxon>
        <taxon>Ascomycota</taxon>
        <taxon>Pezizomycotina</taxon>
        <taxon>Dothideomycetes</taxon>
        <taxon>Pleosporomycetidae</taxon>
        <taxon>Pleosporales</taxon>
        <taxon>Pleosporineae</taxon>
        <taxon>Pleosporaceae</taxon>
        <taxon>Pyrenophora</taxon>
    </lineage>
</organism>
<gene>
    <name evidence="1" type="ORF">PTRG_02819</name>
</gene>
<reference evidence="2" key="1">
    <citation type="journal article" date="2013" name="G3 (Bethesda)">
        <title>Comparative genomics of a plant-pathogenic fungus, Pyrenophora tritici-repentis, reveals transduplication and the impact of repeat elements on pathogenicity and population divergence.</title>
        <authorList>
            <person name="Manning V.A."/>
            <person name="Pandelova I."/>
            <person name="Dhillon B."/>
            <person name="Wilhelm L.J."/>
            <person name="Goodwin S.B."/>
            <person name="Berlin A.M."/>
            <person name="Figueroa M."/>
            <person name="Freitag M."/>
            <person name="Hane J.K."/>
            <person name="Henrissat B."/>
            <person name="Holman W.H."/>
            <person name="Kodira C.D."/>
            <person name="Martin J."/>
            <person name="Oliver R.P."/>
            <person name="Robbertse B."/>
            <person name="Schackwitz W."/>
            <person name="Schwartz D.C."/>
            <person name="Spatafora J.W."/>
            <person name="Turgeon B.G."/>
            <person name="Yandava C."/>
            <person name="Young S."/>
            <person name="Zhou S."/>
            <person name="Zeng Q."/>
            <person name="Grigoriev I.V."/>
            <person name="Ma L.-J."/>
            <person name="Ciuffetti L.M."/>
        </authorList>
    </citation>
    <scope>NUCLEOTIDE SEQUENCE [LARGE SCALE GENOMIC DNA]</scope>
    <source>
        <strain evidence="2">Pt-1C-BFP</strain>
    </source>
</reference>
<evidence type="ECO:0000313" key="2">
    <source>
        <dbReference type="Proteomes" id="UP000001471"/>
    </source>
</evidence>
<name>B2VZH9_PYRTR</name>
<evidence type="ECO:0000313" key="1">
    <source>
        <dbReference type="EMBL" id="EDU45342.1"/>
    </source>
</evidence>
<dbReference type="EMBL" id="DS231616">
    <property type="protein sequence ID" value="EDU45342.1"/>
    <property type="molecule type" value="Genomic_DNA"/>
</dbReference>
<dbReference type="Proteomes" id="UP000001471">
    <property type="component" value="Unassembled WGS sequence"/>
</dbReference>
<dbReference type="AlphaFoldDB" id="B2VZH9"/>